<sequence>MKPLNVLHMLINYFDLSTLPSQRLYRNINDGYYVINEDNFWDEIEYRIRKQSDIPISKKLISGFTYGAYGIKNVEEKDEIWNFLYFWTGEIICITQSNFIDVMKILTEVIYKFDVQNVFIRDLLSITNKDDFSKLKMIFDYIYDYEIAKSTITQNHVVCSTQLNDRLNNYFMNYIEVKNKCDSDYDTLCQIFKKFMEIKQNNGNLEKLTCRAVSDKEIKVKEDEGFPKTAQGDLTLNHVIILKNTEEGSDLQPSIEVGYHIESEDHIVPETPAGSEPVSGLNQPASDSADDRLEQDSGVEPDAEFKLNGKFKRGDVFEQADGFESHDNLETSTVSPEDTILQKPAEHPGSAVTPKLTQSQESNGLSESGASPKLTELSDVDELPDIVEMPEINVSHQPNVVPGSTLLQVPATPDPVGSPVNPAVNQNGQNNPIKTSNSPNVKPLPGMNSFFSSTYTKAGVILLFLGILIPMLIVYTLSVLISKVQSRYFRKKKNPYHMYFDKTHVYPFYYDRMLEGKSYHKQNYVGYYPLMIE</sequence>
<dbReference type="Pfam" id="PF05795">
    <property type="entry name" value="Plasmodium_Vir"/>
    <property type="match status" value="1"/>
</dbReference>
<keyword evidence="2" id="KW-0472">Membrane</keyword>
<feature type="region of interest" description="Disordered" evidence="1">
    <location>
        <begin position="341"/>
        <end position="377"/>
    </location>
</feature>
<reference evidence="4" key="1">
    <citation type="submission" date="2017-04" db="EMBL/GenBank/DDBJ databases">
        <title>Plasmodium gonderi genome.</title>
        <authorList>
            <person name="Arisue N."/>
            <person name="Honma H."/>
            <person name="Kawai S."/>
            <person name="Tougan T."/>
            <person name="Tanabe K."/>
            <person name="Horii T."/>
        </authorList>
    </citation>
    <scope>NUCLEOTIDE SEQUENCE [LARGE SCALE GENOMIC DNA]</scope>
    <source>
        <strain evidence="4">ATCC 30045</strain>
    </source>
</reference>
<keyword evidence="4" id="KW-1185">Reference proteome</keyword>
<keyword evidence="2" id="KW-1133">Transmembrane helix</keyword>
<dbReference type="RefSeq" id="XP_028547179.1">
    <property type="nucleotide sequence ID" value="XM_028691378.1"/>
</dbReference>
<comment type="caution">
    <text evidence="3">The sequence shown here is derived from an EMBL/GenBank/DDBJ whole genome shotgun (WGS) entry which is preliminary data.</text>
</comment>
<gene>
    <name evidence="3" type="ORF">PGO_003860</name>
</gene>
<dbReference type="OrthoDB" id="10289244at2759"/>
<feature type="region of interest" description="Disordered" evidence="1">
    <location>
        <begin position="268"/>
        <end position="306"/>
    </location>
</feature>
<accession>A0A1Y1JQT7</accession>
<evidence type="ECO:0000256" key="1">
    <source>
        <dbReference type="SAM" id="MobiDB-lite"/>
    </source>
</evidence>
<keyword evidence="2" id="KW-0812">Transmembrane</keyword>
<feature type="compositionally biased region" description="Polar residues" evidence="1">
    <location>
        <begin position="355"/>
        <end position="369"/>
    </location>
</feature>
<dbReference type="EMBL" id="BDQF01000481">
    <property type="protein sequence ID" value="GAW84590.1"/>
    <property type="molecule type" value="Genomic_DNA"/>
</dbReference>
<dbReference type="Proteomes" id="UP000195521">
    <property type="component" value="Unassembled WGS sequence"/>
</dbReference>
<dbReference type="AlphaFoldDB" id="A0A1Y1JQT7"/>
<name>A0A1Y1JQT7_PLAGO</name>
<protein>
    <submittedName>
        <fullName evidence="3">Variable surface protein</fullName>
    </submittedName>
</protein>
<dbReference type="GeneID" id="39745398"/>
<evidence type="ECO:0000313" key="4">
    <source>
        <dbReference type="Proteomes" id="UP000195521"/>
    </source>
</evidence>
<organism evidence="3 4">
    <name type="scientific">Plasmodium gonderi</name>
    <dbReference type="NCBI Taxonomy" id="77519"/>
    <lineage>
        <taxon>Eukaryota</taxon>
        <taxon>Sar</taxon>
        <taxon>Alveolata</taxon>
        <taxon>Apicomplexa</taxon>
        <taxon>Aconoidasida</taxon>
        <taxon>Haemosporida</taxon>
        <taxon>Plasmodiidae</taxon>
        <taxon>Plasmodium</taxon>
        <taxon>Plasmodium (Plasmodium)</taxon>
    </lineage>
</organism>
<evidence type="ECO:0000256" key="2">
    <source>
        <dbReference type="SAM" id="Phobius"/>
    </source>
</evidence>
<proteinExistence type="predicted"/>
<evidence type="ECO:0000313" key="3">
    <source>
        <dbReference type="EMBL" id="GAW84590.1"/>
    </source>
</evidence>
<dbReference type="InterPro" id="IPR008780">
    <property type="entry name" value="Plasmodium_Vir"/>
</dbReference>
<feature type="transmembrane region" description="Helical" evidence="2">
    <location>
        <begin position="458"/>
        <end position="481"/>
    </location>
</feature>